<evidence type="ECO:0000256" key="3">
    <source>
        <dbReference type="ARBA" id="ARBA00022737"/>
    </source>
</evidence>
<dbReference type="EMBL" id="CP009396">
    <property type="protein sequence ID" value="AIN99512.1"/>
    <property type="molecule type" value="Genomic_DNA"/>
</dbReference>
<keyword evidence="5" id="KW-1185">Reference proteome</keyword>
<evidence type="ECO:0000313" key="4">
    <source>
        <dbReference type="EMBL" id="AIN99512.1"/>
    </source>
</evidence>
<keyword evidence="1" id="KW-0343">GTPase activation</keyword>
<dbReference type="Gene3D" id="3.80.10.10">
    <property type="entry name" value="Ribonuclease Inhibitor"/>
    <property type="match status" value="2"/>
</dbReference>
<dbReference type="Proteomes" id="UP000063063">
    <property type="component" value="Chromosome 27"/>
</dbReference>
<dbReference type="KEGG" id="lpan:LPMP_271310"/>
<gene>
    <name evidence="4" type="ORF">LPMP_271310</name>
</gene>
<accession>A0A088RTN4</accession>
<keyword evidence="3" id="KW-0677">Repeat</keyword>
<protein>
    <recommendedName>
        <fullName evidence="6">Leucine-rich repeat protein</fullName>
    </recommendedName>
</protein>
<organism evidence="4 5">
    <name type="scientific">Leishmania panamensis</name>
    <dbReference type="NCBI Taxonomy" id="5679"/>
    <lineage>
        <taxon>Eukaryota</taxon>
        <taxon>Discoba</taxon>
        <taxon>Euglenozoa</taxon>
        <taxon>Kinetoplastea</taxon>
        <taxon>Metakinetoplastina</taxon>
        <taxon>Trypanosomatida</taxon>
        <taxon>Trypanosomatidae</taxon>
        <taxon>Leishmaniinae</taxon>
        <taxon>Leishmania</taxon>
        <taxon>Leishmania guyanensis species complex</taxon>
    </lineage>
</organism>
<name>A0A088RTN4_LEIPA</name>
<dbReference type="VEuPathDB" id="TriTrypDB:LPAL13_270020200"/>
<dbReference type="SUPFAM" id="SSF52047">
    <property type="entry name" value="RNI-like"/>
    <property type="match status" value="1"/>
</dbReference>
<evidence type="ECO:0008006" key="6">
    <source>
        <dbReference type="Google" id="ProtNLM"/>
    </source>
</evidence>
<dbReference type="eggNOG" id="KOG4308">
    <property type="taxonomic scope" value="Eukaryota"/>
</dbReference>
<dbReference type="GO" id="GO:0031267">
    <property type="term" value="F:small GTPase binding"/>
    <property type="evidence" value="ECO:0007669"/>
    <property type="project" value="TreeGrafter"/>
</dbReference>
<dbReference type="PANTHER" id="PTHR24113:SF12">
    <property type="entry name" value="RAN GTPASE-ACTIVATING PROTEIN 1"/>
    <property type="match status" value="1"/>
</dbReference>
<dbReference type="InterPro" id="IPR001611">
    <property type="entry name" value="Leu-rich_rpt"/>
</dbReference>
<dbReference type="GO" id="GO:0005829">
    <property type="term" value="C:cytosol"/>
    <property type="evidence" value="ECO:0007669"/>
    <property type="project" value="TreeGrafter"/>
</dbReference>
<dbReference type="VEuPathDB" id="TriTrypDB:LPMP_271310"/>
<evidence type="ECO:0000256" key="1">
    <source>
        <dbReference type="ARBA" id="ARBA00022468"/>
    </source>
</evidence>
<dbReference type="InterPro" id="IPR027038">
    <property type="entry name" value="RanGap"/>
</dbReference>
<dbReference type="Pfam" id="PF13516">
    <property type="entry name" value="LRR_6"/>
    <property type="match status" value="2"/>
</dbReference>
<dbReference type="GeneID" id="22576309"/>
<dbReference type="RefSeq" id="XP_010700219.1">
    <property type="nucleotide sequence ID" value="XM_010701917.1"/>
</dbReference>
<dbReference type="InterPro" id="IPR032675">
    <property type="entry name" value="LRR_dom_sf"/>
</dbReference>
<evidence type="ECO:0000313" key="5">
    <source>
        <dbReference type="Proteomes" id="UP000063063"/>
    </source>
</evidence>
<dbReference type="GO" id="GO:0005634">
    <property type="term" value="C:nucleus"/>
    <property type="evidence" value="ECO:0007669"/>
    <property type="project" value="TreeGrafter"/>
</dbReference>
<dbReference type="GO" id="GO:0048471">
    <property type="term" value="C:perinuclear region of cytoplasm"/>
    <property type="evidence" value="ECO:0007669"/>
    <property type="project" value="TreeGrafter"/>
</dbReference>
<evidence type="ECO:0000256" key="2">
    <source>
        <dbReference type="ARBA" id="ARBA00022614"/>
    </source>
</evidence>
<sequence>MSTMVDSTVEAADPALLSSQPFIMAHEEEAPRRKPSEELLAERLQELKKYRYAIPDDPETDASGASAYLAVCTELAKTTGVKGPTNSIAKDLAAESEVLDLSYAGLGVKGCAALAAALRVTSAVQSLILVGNYITPSAALEVVSAINYARIIHSLNLSKNQIGRVEAMRKGAHTVTTVSGGAVVNEALAPGSTLRSLTLSDNYLSDTDVADFSDTLAENITLHELDLSYNRIGFVGATELAKVLSRNGDLRVLNVEWNPLRAAGAYLLLSEGLLQNNTIKECNLSSCGLDDKCGQLVARVISENAIEEVIIANNRIGRVGAEAIARTLPSTSALTTLVIDGNPIGDSGSAALLDVALSGSVSTLRVISLQHCSCNDPSIIQRGQEASSATLTIRISESV</sequence>
<dbReference type="OrthoDB" id="245638at2759"/>
<reference evidence="4 5" key="1">
    <citation type="journal article" date="2015" name="Sci. Rep.">
        <title>The genome of Leishmania panamensis: insights into genomics of the L. (Viannia) subgenus.</title>
        <authorList>
            <person name="Llanes A."/>
            <person name="Restrepo C.M."/>
            <person name="Vecchio G.D."/>
            <person name="Anguizola F.J."/>
            <person name="Lleonart R."/>
        </authorList>
    </citation>
    <scope>NUCLEOTIDE SEQUENCE [LARGE SCALE GENOMIC DNA]</scope>
    <source>
        <strain evidence="4 5">MHOM/PA/94/PSC-1</strain>
    </source>
</reference>
<dbReference type="GO" id="GO:0006913">
    <property type="term" value="P:nucleocytoplasmic transport"/>
    <property type="evidence" value="ECO:0007669"/>
    <property type="project" value="TreeGrafter"/>
</dbReference>
<dbReference type="PANTHER" id="PTHR24113">
    <property type="entry name" value="RAN GTPASE-ACTIVATING PROTEIN 1"/>
    <property type="match status" value="1"/>
</dbReference>
<dbReference type="AlphaFoldDB" id="A0A088RTN4"/>
<keyword evidence="2" id="KW-0433">Leucine-rich repeat</keyword>
<dbReference type="SMART" id="SM00368">
    <property type="entry name" value="LRR_RI"/>
    <property type="match status" value="6"/>
</dbReference>
<proteinExistence type="predicted"/>
<dbReference type="GO" id="GO:0005096">
    <property type="term" value="F:GTPase activator activity"/>
    <property type="evidence" value="ECO:0007669"/>
    <property type="project" value="UniProtKB-KW"/>
</dbReference>